<evidence type="ECO:0000313" key="2">
    <source>
        <dbReference type="Proteomes" id="UP001497516"/>
    </source>
</evidence>
<keyword evidence="2" id="KW-1185">Reference proteome</keyword>
<dbReference type="EMBL" id="OZ034813">
    <property type="protein sequence ID" value="CAL1355246.1"/>
    <property type="molecule type" value="Genomic_DNA"/>
</dbReference>
<organism evidence="1 2">
    <name type="scientific">Linum trigynum</name>
    <dbReference type="NCBI Taxonomy" id="586398"/>
    <lineage>
        <taxon>Eukaryota</taxon>
        <taxon>Viridiplantae</taxon>
        <taxon>Streptophyta</taxon>
        <taxon>Embryophyta</taxon>
        <taxon>Tracheophyta</taxon>
        <taxon>Spermatophyta</taxon>
        <taxon>Magnoliopsida</taxon>
        <taxon>eudicotyledons</taxon>
        <taxon>Gunneridae</taxon>
        <taxon>Pentapetalae</taxon>
        <taxon>rosids</taxon>
        <taxon>fabids</taxon>
        <taxon>Malpighiales</taxon>
        <taxon>Linaceae</taxon>
        <taxon>Linum</taxon>
    </lineage>
</organism>
<name>A0AAV2CHD7_9ROSI</name>
<sequence length="134" mass="15953">MEESWSPASLLPVSLTRLTEALRVWNKQVFGNIFRRKKALISKLRKLEMDNELHNTDRSVSLEDSTRKELEQTLWEEQLLWVQKSRTSWVNEGDRNTGFFHLSTLKRRRFNRIVALRTEDGTWFQDESLLQGMD</sequence>
<proteinExistence type="predicted"/>
<reference evidence="1 2" key="1">
    <citation type="submission" date="2024-04" db="EMBL/GenBank/DDBJ databases">
        <authorList>
            <person name="Fracassetti M."/>
        </authorList>
    </citation>
    <scope>NUCLEOTIDE SEQUENCE [LARGE SCALE GENOMIC DNA]</scope>
</reference>
<dbReference type="AlphaFoldDB" id="A0AAV2CHD7"/>
<protein>
    <submittedName>
        <fullName evidence="1">Uncharacterized protein</fullName>
    </submittedName>
</protein>
<evidence type="ECO:0000313" key="1">
    <source>
        <dbReference type="EMBL" id="CAL1355246.1"/>
    </source>
</evidence>
<accession>A0AAV2CHD7</accession>
<gene>
    <name evidence="1" type="ORF">LTRI10_LOCUS3018</name>
</gene>
<dbReference type="Proteomes" id="UP001497516">
    <property type="component" value="Chromosome 1"/>
</dbReference>